<gene>
    <name evidence="1" type="ORF">MRATA1EN1_LOCUS23315</name>
</gene>
<dbReference type="SUPFAM" id="SSF48726">
    <property type="entry name" value="Immunoglobulin"/>
    <property type="match status" value="1"/>
</dbReference>
<evidence type="ECO:0000313" key="1">
    <source>
        <dbReference type="EMBL" id="CAI9174353.1"/>
    </source>
</evidence>
<proteinExistence type="predicted"/>
<name>A0ABN8ZKB2_RANTA</name>
<reference evidence="1" key="1">
    <citation type="submission" date="2023-04" db="EMBL/GenBank/DDBJ databases">
        <authorList>
            <consortium name="ELIXIR-Norway"/>
        </authorList>
    </citation>
    <scope>NUCLEOTIDE SEQUENCE [LARGE SCALE GENOMIC DNA]</scope>
</reference>
<sequence>MGEGRASSEMREWLGALPLPLESSILSFFTWNPGQQDVTQSEHETPGELLNLLLLWLPGARCDLQMAQCPSSLSASLGDRVSITCQASQSVSYYLA</sequence>
<dbReference type="EMBL" id="OX459940">
    <property type="protein sequence ID" value="CAI9174353.1"/>
    <property type="molecule type" value="Genomic_DNA"/>
</dbReference>
<dbReference type="Gene3D" id="2.60.40.10">
    <property type="entry name" value="Immunoglobulins"/>
    <property type="match status" value="1"/>
</dbReference>
<dbReference type="InterPro" id="IPR036179">
    <property type="entry name" value="Ig-like_dom_sf"/>
</dbReference>
<accession>A0ABN8ZKB2</accession>
<dbReference type="InterPro" id="IPR013783">
    <property type="entry name" value="Ig-like_fold"/>
</dbReference>
<protein>
    <submittedName>
        <fullName evidence="1">Uncharacterized protein</fullName>
    </submittedName>
</protein>
<keyword evidence="2" id="KW-1185">Reference proteome</keyword>
<dbReference type="Proteomes" id="UP001176941">
    <property type="component" value="Chromosome 4"/>
</dbReference>
<organism evidence="1 2">
    <name type="scientific">Rangifer tarandus platyrhynchus</name>
    <name type="common">Svalbard reindeer</name>
    <dbReference type="NCBI Taxonomy" id="3082113"/>
    <lineage>
        <taxon>Eukaryota</taxon>
        <taxon>Metazoa</taxon>
        <taxon>Chordata</taxon>
        <taxon>Craniata</taxon>
        <taxon>Vertebrata</taxon>
        <taxon>Euteleostomi</taxon>
        <taxon>Mammalia</taxon>
        <taxon>Eutheria</taxon>
        <taxon>Laurasiatheria</taxon>
        <taxon>Artiodactyla</taxon>
        <taxon>Ruminantia</taxon>
        <taxon>Pecora</taxon>
        <taxon>Cervidae</taxon>
        <taxon>Odocoileinae</taxon>
        <taxon>Rangifer</taxon>
    </lineage>
</organism>
<evidence type="ECO:0000313" key="2">
    <source>
        <dbReference type="Proteomes" id="UP001176941"/>
    </source>
</evidence>